<name>A0A1A2TE36_MYCNT</name>
<keyword evidence="2" id="KW-0812">Transmembrane</keyword>
<comment type="caution">
    <text evidence="3">The sequence shown here is derived from an EMBL/GenBank/DDBJ whole genome shotgun (WGS) entry which is preliminary data.</text>
</comment>
<accession>A0A1A2SS84</accession>
<gene>
    <name evidence="3" type="ORF">A5683_09865</name>
</gene>
<evidence type="ECO:0000256" key="1">
    <source>
        <dbReference type="SAM" id="MobiDB-lite"/>
    </source>
</evidence>
<reference evidence="3 4" key="1">
    <citation type="submission" date="2016-06" db="EMBL/GenBank/DDBJ databases">
        <authorList>
            <person name="Kjaerup R.B."/>
            <person name="Dalgaard T.S."/>
            <person name="Juul-Madsen H.R."/>
        </authorList>
    </citation>
    <scope>NUCLEOTIDE SEQUENCE [LARGE SCALE GENOMIC DNA]</scope>
    <source>
        <strain evidence="3 4">E152</strain>
    </source>
</reference>
<feature type="compositionally biased region" description="Basic and acidic residues" evidence="1">
    <location>
        <begin position="1"/>
        <end position="23"/>
    </location>
</feature>
<proteinExistence type="predicted"/>
<feature type="region of interest" description="Disordered" evidence="1">
    <location>
        <begin position="1"/>
        <end position="31"/>
    </location>
</feature>
<evidence type="ECO:0000313" key="4">
    <source>
        <dbReference type="Proteomes" id="UP000092389"/>
    </source>
</evidence>
<evidence type="ECO:0000313" key="3">
    <source>
        <dbReference type="EMBL" id="OBH67073.1"/>
    </source>
</evidence>
<protein>
    <submittedName>
        <fullName evidence="3">ATPase</fullName>
    </submittedName>
</protein>
<dbReference type="Proteomes" id="UP000092389">
    <property type="component" value="Unassembled WGS sequence"/>
</dbReference>
<evidence type="ECO:0000256" key="2">
    <source>
        <dbReference type="SAM" id="Phobius"/>
    </source>
</evidence>
<keyword evidence="2" id="KW-0472">Membrane</keyword>
<organism evidence="3 4">
    <name type="scientific">Mycobacterium mantenii</name>
    <dbReference type="NCBI Taxonomy" id="560555"/>
    <lineage>
        <taxon>Bacteria</taxon>
        <taxon>Bacillati</taxon>
        <taxon>Actinomycetota</taxon>
        <taxon>Actinomycetes</taxon>
        <taxon>Mycobacteriales</taxon>
        <taxon>Mycobacteriaceae</taxon>
        <taxon>Mycobacterium</taxon>
        <taxon>Mycobacterium avium complex (MAC)</taxon>
    </lineage>
</organism>
<sequence length="66" mass="7150">MHVIGAERRQDGRGGVPRADRGGIRRTRPGTEAGRAAVNYQNIFGLVLSILIALYLGGALLFPEKF</sequence>
<feature type="transmembrane region" description="Helical" evidence="2">
    <location>
        <begin position="43"/>
        <end position="62"/>
    </location>
</feature>
<accession>A0A1A2TE36</accession>
<keyword evidence="2" id="KW-1133">Transmembrane helix</keyword>
<dbReference type="AlphaFoldDB" id="A0A1A2TE36"/>
<dbReference type="EMBL" id="LZJU01000186">
    <property type="protein sequence ID" value="OBH67073.1"/>
    <property type="molecule type" value="Genomic_DNA"/>
</dbReference>